<dbReference type="FunFam" id="3.20.20.70:FF:000095">
    <property type="entry name" value="Lysine 2,3-aminomutase"/>
    <property type="match status" value="1"/>
</dbReference>
<dbReference type="Gene3D" id="3.20.20.70">
    <property type="entry name" value="Aldolase class I"/>
    <property type="match status" value="1"/>
</dbReference>
<evidence type="ECO:0000256" key="2">
    <source>
        <dbReference type="ARBA" id="ARBA00001933"/>
    </source>
</evidence>
<dbReference type="Gene3D" id="6.20.120.40">
    <property type="match status" value="1"/>
</dbReference>
<evidence type="ECO:0000256" key="9">
    <source>
        <dbReference type="ARBA" id="ARBA00022723"/>
    </source>
</evidence>
<dbReference type="NCBIfam" id="TIGR00238">
    <property type="entry name" value="KamA family radical SAM protein"/>
    <property type="match status" value="1"/>
</dbReference>
<dbReference type="PANTHER" id="PTHR30538">
    <property type="entry name" value="LYSINE 2,3-AMINOMUTASE-RELATED"/>
    <property type="match status" value="1"/>
</dbReference>
<dbReference type="SFLD" id="SFLDG01070">
    <property type="entry name" value="PLP-dependent"/>
    <property type="match status" value="1"/>
</dbReference>
<reference evidence="18 19" key="1">
    <citation type="submission" date="2017-02" db="EMBL/GenBank/DDBJ databases">
        <authorList>
            <person name="Peterson S.W."/>
        </authorList>
    </citation>
    <scope>NUCLEOTIDE SEQUENCE [LARGE SCALE GENOMIC DNA]</scope>
    <source>
        <strain evidence="18 19">DSM 16080</strain>
    </source>
</reference>
<evidence type="ECO:0000256" key="8">
    <source>
        <dbReference type="ARBA" id="ARBA00022691"/>
    </source>
</evidence>
<evidence type="ECO:0000259" key="17">
    <source>
        <dbReference type="PROSITE" id="PS51918"/>
    </source>
</evidence>
<comment type="similarity">
    <text evidence="4">Belongs to the radical SAM superfamily. KamA family.</text>
</comment>
<dbReference type="InterPro" id="IPR013785">
    <property type="entry name" value="Aldolase_TIM"/>
</dbReference>
<protein>
    <recommendedName>
        <fullName evidence="6">L-lysine 2,3-aminomutase</fullName>
        <ecNumber evidence="5">5.4.3.2</ecNumber>
    </recommendedName>
</protein>
<comment type="cofactor">
    <cofactor evidence="3">
        <name>[4Fe-4S] cluster</name>
        <dbReference type="ChEBI" id="CHEBI:49883"/>
    </cofactor>
</comment>
<evidence type="ECO:0000256" key="7">
    <source>
        <dbReference type="ARBA" id="ARBA00022485"/>
    </source>
</evidence>
<dbReference type="PIRSF" id="PIRSF004911">
    <property type="entry name" value="DUF160"/>
    <property type="match status" value="1"/>
</dbReference>
<keyword evidence="7 14" id="KW-0004">4Fe-4S</keyword>
<keyword evidence="8" id="KW-0949">S-adenosyl-L-methionine</keyword>
<dbReference type="CDD" id="cd01335">
    <property type="entry name" value="Radical_SAM"/>
    <property type="match status" value="1"/>
</dbReference>
<evidence type="ECO:0000256" key="12">
    <source>
        <dbReference type="ARBA" id="ARBA00023014"/>
    </source>
</evidence>
<comment type="cofactor">
    <cofactor evidence="2 15">
        <name>pyridoxal 5'-phosphate</name>
        <dbReference type="ChEBI" id="CHEBI:597326"/>
    </cofactor>
</comment>
<evidence type="ECO:0000256" key="6">
    <source>
        <dbReference type="ARBA" id="ARBA00022363"/>
    </source>
</evidence>
<dbReference type="RefSeq" id="WP_078718247.1">
    <property type="nucleotide sequence ID" value="NZ_FUYC01000025.1"/>
</dbReference>
<keyword evidence="9 14" id="KW-0479">Metal-binding</keyword>
<proteinExistence type="inferred from homology"/>
<evidence type="ECO:0000256" key="1">
    <source>
        <dbReference type="ARBA" id="ARBA00000911"/>
    </source>
</evidence>
<comment type="catalytic activity">
    <reaction evidence="1">
        <text>L-lysine = (3S)-3,6-diaminohexanoate</text>
        <dbReference type="Rhea" id="RHEA:19177"/>
        <dbReference type="ChEBI" id="CHEBI:32551"/>
        <dbReference type="ChEBI" id="CHEBI:57434"/>
        <dbReference type="EC" id="5.4.3.2"/>
    </reaction>
</comment>
<dbReference type="SFLD" id="SFLDF00283">
    <property type="entry name" value="L-lysine_2_3-aminomutase_(LAM"/>
    <property type="match status" value="1"/>
</dbReference>
<feature type="region of interest" description="Disordered" evidence="16">
    <location>
        <begin position="417"/>
        <end position="439"/>
    </location>
</feature>
<dbReference type="GO" id="GO:0051539">
    <property type="term" value="F:4 iron, 4 sulfur cluster binding"/>
    <property type="evidence" value="ECO:0007669"/>
    <property type="project" value="UniProtKB-KW"/>
</dbReference>
<keyword evidence="12 14" id="KW-0411">Iron-sulfur</keyword>
<dbReference type="PANTHER" id="PTHR30538:SF1">
    <property type="entry name" value="L-LYSINE 2,3-AMINOMUTASE"/>
    <property type="match status" value="1"/>
</dbReference>
<dbReference type="Pfam" id="PF12544">
    <property type="entry name" value="LAM_C"/>
    <property type="match status" value="1"/>
</dbReference>
<evidence type="ECO:0000256" key="10">
    <source>
        <dbReference type="ARBA" id="ARBA00022898"/>
    </source>
</evidence>
<feature type="compositionally biased region" description="Basic and acidic residues" evidence="16">
    <location>
        <begin position="426"/>
        <end position="439"/>
    </location>
</feature>
<dbReference type="InterPro" id="IPR022459">
    <property type="entry name" value="Lysine_aminomutase"/>
</dbReference>
<evidence type="ECO:0000256" key="14">
    <source>
        <dbReference type="PIRSR" id="PIRSR004911-1"/>
    </source>
</evidence>
<evidence type="ECO:0000313" key="18">
    <source>
        <dbReference type="EMBL" id="SKA96265.1"/>
    </source>
</evidence>
<dbReference type="OrthoDB" id="9768064at2"/>
<evidence type="ECO:0000256" key="13">
    <source>
        <dbReference type="ARBA" id="ARBA00023235"/>
    </source>
</evidence>
<evidence type="ECO:0000256" key="11">
    <source>
        <dbReference type="ARBA" id="ARBA00023004"/>
    </source>
</evidence>
<dbReference type="SUPFAM" id="SSF102114">
    <property type="entry name" value="Radical SAM enzymes"/>
    <property type="match status" value="1"/>
</dbReference>
<keyword evidence="10 15" id="KW-0663">Pyridoxal phosphate</keyword>
<feature type="binding site" evidence="14">
    <location>
        <position position="139"/>
    </location>
    <ligand>
        <name>[4Fe-4S] cluster</name>
        <dbReference type="ChEBI" id="CHEBI:49883"/>
        <note>4Fe-4S-S-AdoMet</note>
    </ligand>
</feature>
<evidence type="ECO:0000256" key="3">
    <source>
        <dbReference type="ARBA" id="ARBA00001966"/>
    </source>
</evidence>
<dbReference type="Gene3D" id="6.10.140.1170">
    <property type="match status" value="1"/>
</dbReference>
<dbReference type="EMBL" id="FUYC01000025">
    <property type="protein sequence ID" value="SKA96265.1"/>
    <property type="molecule type" value="Genomic_DNA"/>
</dbReference>
<evidence type="ECO:0000313" key="19">
    <source>
        <dbReference type="Proteomes" id="UP000190027"/>
    </source>
</evidence>
<dbReference type="GO" id="GO:0050066">
    <property type="term" value="F:L-lysine 2,3-aminomutase activity"/>
    <property type="evidence" value="ECO:0007669"/>
    <property type="project" value="UniProtKB-EC"/>
</dbReference>
<feature type="binding site" evidence="14">
    <location>
        <position position="135"/>
    </location>
    <ligand>
        <name>[4Fe-4S] cluster</name>
        <dbReference type="ChEBI" id="CHEBI:49883"/>
        <note>4Fe-4S-S-AdoMet</note>
    </ligand>
</feature>
<dbReference type="STRING" id="1121449.SAMN02745704_02705"/>
<evidence type="ECO:0000256" key="16">
    <source>
        <dbReference type="SAM" id="MobiDB-lite"/>
    </source>
</evidence>
<organism evidence="18 19">
    <name type="scientific">Paucidesulfovibrio gracilis DSM 16080</name>
    <dbReference type="NCBI Taxonomy" id="1121449"/>
    <lineage>
        <taxon>Bacteria</taxon>
        <taxon>Pseudomonadati</taxon>
        <taxon>Thermodesulfobacteriota</taxon>
        <taxon>Desulfovibrionia</taxon>
        <taxon>Desulfovibrionales</taxon>
        <taxon>Desulfovibrionaceae</taxon>
        <taxon>Paucidesulfovibrio</taxon>
    </lineage>
</organism>
<feature type="domain" description="Radical SAM core" evidence="17">
    <location>
        <begin position="121"/>
        <end position="333"/>
    </location>
</feature>
<accession>A0A1T4Y4Q1</accession>
<dbReference type="PROSITE" id="PS51918">
    <property type="entry name" value="RADICAL_SAM"/>
    <property type="match status" value="1"/>
</dbReference>
<feature type="binding site" evidence="14">
    <location>
        <position position="142"/>
    </location>
    <ligand>
        <name>[4Fe-4S] cluster</name>
        <dbReference type="ChEBI" id="CHEBI:49883"/>
        <note>4Fe-4S-S-AdoMet</note>
    </ligand>
</feature>
<gene>
    <name evidence="18" type="ORF">SAMN02745704_02705</name>
</gene>
<name>A0A1T4Y4Q1_9BACT</name>
<dbReference type="InterPro" id="IPR025895">
    <property type="entry name" value="LAM_C_dom"/>
</dbReference>
<keyword evidence="11" id="KW-0408">Iron</keyword>
<evidence type="ECO:0000256" key="4">
    <source>
        <dbReference type="ARBA" id="ARBA00008703"/>
    </source>
</evidence>
<dbReference type="SFLD" id="SFLDS00029">
    <property type="entry name" value="Radical_SAM"/>
    <property type="match status" value="1"/>
</dbReference>
<dbReference type="InterPro" id="IPR058240">
    <property type="entry name" value="rSAM_sf"/>
</dbReference>
<keyword evidence="13" id="KW-0413">Isomerase</keyword>
<dbReference type="GO" id="GO:0046872">
    <property type="term" value="F:metal ion binding"/>
    <property type="evidence" value="ECO:0007669"/>
    <property type="project" value="UniProtKB-KW"/>
</dbReference>
<evidence type="ECO:0000256" key="15">
    <source>
        <dbReference type="PIRSR" id="PIRSR603739-50"/>
    </source>
</evidence>
<dbReference type="InterPro" id="IPR007197">
    <property type="entry name" value="rSAM"/>
</dbReference>
<keyword evidence="19" id="KW-1185">Reference proteome</keyword>
<dbReference type="Proteomes" id="UP000190027">
    <property type="component" value="Unassembled WGS sequence"/>
</dbReference>
<dbReference type="NCBIfam" id="TIGR03820">
    <property type="entry name" value="lys_2_3_AblA"/>
    <property type="match status" value="1"/>
</dbReference>
<feature type="modified residue" description="N6-(pyridoxal phosphate)lysine" evidence="15">
    <location>
        <position position="347"/>
    </location>
</feature>
<dbReference type="InterPro" id="IPR003739">
    <property type="entry name" value="Lys_aminomutase/Glu_NH3_mut"/>
</dbReference>
<dbReference type="Pfam" id="PF04055">
    <property type="entry name" value="Radical_SAM"/>
    <property type="match status" value="1"/>
</dbReference>
<dbReference type="EC" id="5.4.3.2" evidence="5"/>
<evidence type="ECO:0000256" key="5">
    <source>
        <dbReference type="ARBA" id="ARBA00012144"/>
    </source>
</evidence>
<dbReference type="AlphaFoldDB" id="A0A1T4Y4Q1"/>
<sequence>MQGINAQQRQVARRVDKDDWRSSWMDWKWHVRHSVRDISSFEKLLGVRFPDLERRAFSRTVDKFPMSVTPYYLSLIDPDDYANDPVFRQAFPSPKELEIGRFDMTDPLHEDEDSPAPGITHRYPDRVLFHVSNLCSMYCRHCTRKRKVGDVDSVPSKKTLQQGIEYIRNTPQVRDVLLSGGDPFMLSDERLDWILGELSRIEHIEVVRIGTRMPVVLPYRVTDDLVHMLKQHHPLWLNTHFNHPRELTASSRTALSRLADAGIPLGNQSVLLAGVNDCPRLIKTLNHKLVKNRVRPYYIYQCDLSEGLTHFRTPIAKGMEIMESLRGHTSGFAVPTYVVDAPGGGGKIPVMPNYLLSWGTNKTILRNYEGVITTYAEPESYEPQYCDRNCTDCNLQLKEEDAEEKCVGIEKLLSDWDDTQSLTPAENERMERRTDHDAA</sequence>